<organism evidence="3 4">
    <name type="scientific">Rozella allomycis (strain CSF55)</name>
    <dbReference type="NCBI Taxonomy" id="988480"/>
    <lineage>
        <taxon>Eukaryota</taxon>
        <taxon>Fungi</taxon>
        <taxon>Fungi incertae sedis</taxon>
        <taxon>Cryptomycota</taxon>
        <taxon>Cryptomycota incertae sedis</taxon>
        <taxon>Rozella</taxon>
    </lineage>
</organism>
<sequence length="294" mass="34669">DLVEVYNEALEEHSKNLLEQSRNLDRLELEEASSLKAIVMRNLIKVDGCLIPMDGVKRAVELLETFGDEGDWKYVYEAAKTDWVIRGIVLDEMKNEMNKDEYHMGMIECAYNLGDYETFFSLIDEFEVPIDELDEEQLRIALLNEYEVKSGKKVVLGEMTDVDMEIDDNSEMDFQGMDVCSQNKNEIDNKMIIKLERNSWMDLAKKLEKMHLGYFGKRKNEEFQMSGLIVEIEESKRNEMKSSQSNKMENEKENLKRSKRRKEQKITFEEIMKEFFPEVSIDMNFAEKFYVAWN</sequence>
<protein>
    <submittedName>
        <fullName evidence="3">Uncharacterized protein</fullName>
    </submittedName>
</protein>
<evidence type="ECO:0000256" key="1">
    <source>
        <dbReference type="SAM" id="Coils"/>
    </source>
</evidence>
<gene>
    <name evidence="3" type="ORF">ROZALSC1DRAFT_25672</name>
</gene>
<dbReference type="EMBL" id="ML007011">
    <property type="protein sequence ID" value="RKP16093.1"/>
    <property type="molecule type" value="Genomic_DNA"/>
</dbReference>
<reference evidence="4" key="1">
    <citation type="journal article" date="2018" name="Nat. Microbiol.">
        <title>Leveraging single-cell genomics to expand the fungal tree of life.</title>
        <authorList>
            <person name="Ahrendt S.R."/>
            <person name="Quandt C.A."/>
            <person name="Ciobanu D."/>
            <person name="Clum A."/>
            <person name="Salamov A."/>
            <person name="Andreopoulos B."/>
            <person name="Cheng J.F."/>
            <person name="Woyke T."/>
            <person name="Pelin A."/>
            <person name="Henrissat B."/>
            <person name="Reynolds N.K."/>
            <person name="Benny G.L."/>
            <person name="Smith M.E."/>
            <person name="James T.Y."/>
            <person name="Grigoriev I.V."/>
        </authorList>
    </citation>
    <scope>NUCLEOTIDE SEQUENCE [LARGE SCALE GENOMIC DNA]</scope>
    <source>
        <strain evidence="4">CSF55</strain>
    </source>
</reference>
<dbReference type="AlphaFoldDB" id="A0A4P9YA41"/>
<feature type="region of interest" description="Disordered" evidence="2">
    <location>
        <begin position="236"/>
        <end position="260"/>
    </location>
</feature>
<dbReference type="Proteomes" id="UP000281549">
    <property type="component" value="Unassembled WGS sequence"/>
</dbReference>
<accession>A0A4P9YA41</accession>
<evidence type="ECO:0000313" key="3">
    <source>
        <dbReference type="EMBL" id="RKP16093.1"/>
    </source>
</evidence>
<name>A0A4P9YA41_ROZAC</name>
<feature type="coiled-coil region" evidence="1">
    <location>
        <begin position="3"/>
        <end position="30"/>
    </location>
</feature>
<evidence type="ECO:0000256" key="2">
    <source>
        <dbReference type="SAM" id="MobiDB-lite"/>
    </source>
</evidence>
<proteinExistence type="predicted"/>
<feature type="non-terminal residue" evidence="3">
    <location>
        <position position="1"/>
    </location>
</feature>
<evidence type="ECO:0000313" key="4">
    <source>
        <dbReference type="Proteomes" id="UP000281549"/>
    </source>
</evidence>
<keyword evidence="1" id="KW-0175">Coiled coil</keyword>